<gene>
    <name evidence="1" type="ORF">IQ266_11680</name>
</gene>
<dbReference type="Proteomes" id="UP000625316">
    <property type="component" value="Unassembled WGS sequence"/>
</dbReference>
<evidence type="ECO:0000313" key="1">
    <source>
        <dbReference type="EMBL" id="MBE9030392.1"/>
    </source>
</evidence>
<name>A0A928Z3V3_9CYAN</name>
<proteinExistence type="predicted"/>
<dbReference type="EMBL" id="JADEXQ010000035">
    <property type="protein sequence ID" value="MBE9030392.1"/>
    <property type="molecule type" value="Genomic_DNA"/>
</dbReference>
<dbReference type="RefSeq" id="WP_264325218.1">
    <property type="nucleotide sequence ID" value="NZ_JADEXQ010000035.1"/>
</dbReference>
<accession>A0A928Z3V3</accession>
<organism evidence="1 2">
    <name type="scientific">Romeriopsis navalis LEGE 11480</name>
    <dbReference type="NCBI Taxonomy" id="2777977"/>
    <lineage>
        <taxon>Bacteria</taxon>
        <taxon>Bacillati</taxon>
        <taxon>Cyanobacteriota</taxon>
        <taxon>Cyanophyceae</taxon>
        <taxon>Leptolyngbyales</taxon>
        <taxon>Leptolyngbyaceae</taxon>
        <taxon>Romeriopsis</taxon>
        <taxon>Romeriopsis navalis</taxon>
    </lineage>
</organism>
<evidence type="ECO:0000313" key="2">
    <source>
        <dbReference type="Proteomes" id="UP000625316"/>
    </source>
</evidence>
<reference evidence="1" key="1">
    <citation type="submission" date="2020-10" db="EMBL/GenBank/DDBJ databases">
        <authorList>
            <person name="Castelo-Branco R."/>
            <person name="Eusebio N."/>
            <person name="Adriana R."/>
            <person name="Vieira A."/>
            <person name="Brugerolle De Fraissinette N."/>
            <person name="Rezende De Castro R."/>
            <person name="Schneider M.P."/>
            <person name="Vasconcelos V."/>
            <person name="Leao P.N."/>
        </authorList>
    </citation>
    <scope>NUCLEOTIDE SEQUENCE</scope>
    <source>
        <strain evidence="1">LEGE 11480</strain>
    </source>
</reference>
<dbReference type="AlphaFoldDB" id="A0A928Z3V3"/>
<keyword evidence="2" id="KW-1185">Reference proteome</keyword>
<sequence length="55" mass="6675">MLRFYRFRWKTVGLSPWGVIWAMGQLRENRFRNRCDSTCICLCHSPDAPEKNWQI</sequence>
<comment type="caution">
    <text evidence="1">The sequence shown here is derived from an EMBL/GenBank/DDBJ whole genome shotgun (WGS) entry which is preliminary data.</text>
</comment>
<protein>
    <submittedName>
        <fullName evidence="1">Uncharacterized protein</fullName>
    </submittedName>
</protein>